<dbReference type="Gene3D" id="3.30.70.360">
    <property type="match status" value="1"/>
</dbReference>
<evidence type="ECO:0000256" key="3">
    <source>
        <dbReference type="ARBA" id="ARBA00022490"/>
    </source>
</evidence>
<dbReference type="SUPFAM" id="SSF55031">
    <property type="entry name" value="Bacterial exopeptidase dimerisation domain"/>
    <property type="match status" value="1"/>
</dbReference>
<keyword evidence="3" id="KW-0963">Cytoplasm</keyword>
<keyword evidence="7" id="KW-0378">Hydrolase</keyword>
<dbReference type="Pfam" id="PF07687">
    <property type="entry name" value="M20_dimer"/>
    <property type="match status" value="1"/>
</dbReference>
<name>A0A9X0H728_PSESX</name>
<evidence type="ECO:0000256" key="2">
    <source>
        <dbReference type="ARBA" id="ARBA00005691"/>
    </source>
</evidence>
<evidence type="ECO:0000256" key="9">
    <source>
        <dbReference type="ARBA" id="ARBA00023285"/>
    </source>
</evidence>
<keyword evidence="5" id="KW-0028">Amino-acid biosynthesis</keyword>
<evidence type="ECO:0000256" key="5">
    <source>
        <dbReference type="ARBA" id="ARBA00022605"/>
    </source>
</evidence>
<dbReference type="Pfam" id="PF01546">
    <property type="entry name" value="Peptidase_M20"/>
    <property type="match status" value="1"/>
</dbReference>
<sequence length="385" mass="42068">MSPRALEILKRLIAFDTVSSEPNMALIEYVRELLASKGIESLIVKDETGKKANLFASTGPRDVPGVLLSGHTDVVPAAGQAWTMPPFQATLRDGRIYGRGTCDMKGFIALAIDAMLDAADMTLIRPLQLALSHDEEIGCVGVRRLLDVLHLAPVRPFLCVVGEPTLMQFAVGHKGKASYRTFCRGQEAHSSLAPRAVNAIHLASDFIAELRNSQKQIEQQGARDEGYDIPYSTVHIGRIDGGKALNIVPNLCTMEFEYRNLPGDNPDVLLEQLRERAEVLVREAKQLSGVAAIEIEVMNEYPALETHPSVEAVRMLHAFAEPGTQHIKVSYGTEGGLFAGRLNVPVVVCGPGSIEQAHKPDEFIEENQMNAGERFLQSLLGSLKQ</sequence>
<dbReference type="NCBIfam" id="NF005710">
    <property type="entry name" value="PRK07522.1"/>
    <property type="match status" value="1"/>
</dbReference>
<dbReference type="EMBL" id="LJQF01000014">
    <property type="protein sequence ID" value="KPX18424.1"/>
    <property type="molecule type" value="Genomic_DNA"/>
</dbReference>
<dbReference type="InterPro" id="IPR011650">
    <property type="entry name" value="Peptidase_M20_dimer"/>
</dbReference>
<dbReference type="InterPro" id="IPR050072">
    <property type="entry name" value="Peptidase_M20A"/>
</dbReference>
<dbReference type="Proteomes" id="UP000050345">
    <property type="component" value="Unassembled WGS sequence"/>
</dbReference>
<comment type="similarity">
    <text evidence="2">Belongs to the peptidase M20A family. ArgE subfamily.</text>
</comment>
<comment type="cofactor">
    <cofactor evidence="1">
        <name>Zn(2+)</name>
        <dbReference type="ChEBI" id="CHEBI:29105"/>
    </cofactor>
</comment>
<proteinExistence type="inferred from homology"/>
<evidence type="ECO:0000259" key="10">
    <source>
        <dbReference type="Pfam" id="PF07687"/>
    </source>
</evidence>
<evidence type="ECO:0000256" key="1">
    <source>
        <dbReference type="ARBA" id="ARBA00001947"/>
    </source>
</evidence>
<dbReference type="InterPro" id="IPR001261">
    <property type="entry name" value="ArgE/DapE_CS"/>
</dbReference>
<accession>A0A9X0H728</accession>
<evidence type="ECO:0000256" key="7">
    <source>
        <dbReference type="ARBA" id="ARBA00022801"/>
    </source>
</evidence>
<keyword evidence="8" id="KW-0862">Zinc</keyword>
<dbReference type="InterPro" id="IPR036264">
    <property type="entry name" value="Bact_exopeptidase_dim_dom"/>
</dbReference>
<evidence type="ECO:0000256" key="4">
    <source>
        <dbReference type="ARBA" id="ARBA00022571"/>
    </source>
</evidence>
<evidence type="ECO:0000313" key="11">
    <source>
        <dbReference type="EMBL" id="KPX18424.1"/>
    </source>
</evidence>
<dbReference type="NCBIfam" id="TIGR01892">
    <property type="entry name" value="AcOrn-deacetyl"/>
    <property type="match status" value="1"/>
</dbReference>
<comment type="caution">
    <text evidence="11">The sequence shown here is derived from an EMBL/GenBank/DDBJ whole genome shotgun (WGS) entry which is preliminary data.</text>
</comment>
<dbReference type="PROSITE" id="PS00759">
    <property type="entry name" value="ARGE_DAPE_CPG2_2"/>
    <property type="match status" value="1"/>
</dbReference>
<dbReference type="PROSITE" id="PS00758">
    <property type="entry name" value="ARGE_DAPE_CPG2_1"/>
    <property type="match status" value="1"/>
</dbReference>
<organism evidence="11 12">
    <name type="scientific">Pseudomonas syringae pv. daphniphylli</name>
    <dbReference type="NCBI Taxonomy" id="264455"/>
    <lineage>
        <taxon>Bacteria</taxon>
        <taxon>Pseudomonadati</taxon>
        <taxon>Pseudomonadota</taxon>
        <taxon>Gammaproteobacteria</taxon>
        <taxon>Pseudomonadales</taxon>
        <taxon>Pseudomonadaceae</taxon>
        <taxon>Pseudomonas</taxon>
        <taxon>Pseudomonas syringae</taxon>
    </lineage>
</organism>
<dbReference type="SUPFAM" id="SSF53187">
    <property type="entry name" value="Zn-dependent exopeptidases"/>
    <property type="match status" value="1"/>
</dbReference>
<dbReference type="GO" id="GO:0008777">
    <property type="term" value="F:acetylornithine deacetylase activity"/>
    <property type="evidence" value="ECO:0007669"/>
    <property type="project" value="TreeGrafter"/>
</dbReference>
<dbReference type="RefSeq" id="WP_044322025.1">
    <property type="nucleotide sequence ID" value="NZ_JYHD01000095.1"/>
</dbReference>
<dbReference type="GO" id="GO:0006526">
    <property type="term" value="P:L-arginine biosynthetic process"/>
    <property type="evidence" value="ECO:0007669"/>
    <property type="project" value="UniProtKB-KW"/>
</dbReference>
<protein>
    <submittedName>
        <fullName evidence="11">Acetylornithine deacetylase</fullName>
    </submittedName>
</protein>
<dbReference type="AlphaFoldDB" id="A0A9X0H728"/>
<keyword evidence="4" id="KW-0055">Arginine biosynthesis</keyword>
<evidence type="ECO:0000256" key="8">
    <source>
        <dbReference type="ARBA" id="ARBA00022833"/>
    </source>
</evidence>
<keyword evidence="6" id="KW-0479">Metal-binding</keyword>
<evidence type="ECO:0000256" key="6">
    <source>
        <dbReference type="ARBA" id="ARBA00022723"/>
    </source>
</evidence>
<keyword evidence="9" id="KW-0170">Cobalt</keyword>
<dbReference type="PANTHER" id="PTHR43808">
    <property type="entry name" value="ACETYLORNITHINE DEACETYLASE"/>
    <property type="match status" value="1"/>
</dbReference>
<dbReference type="InterPro" id="IPR010169">
    <property type="entry name" value="AcOrn-deacetyl"/>
</dbReference>
<dbReference type="InterPro" id="IPR002933">
    <property type="entry name" value="Peptidase_M20"/>
</dbReference>
<dbReference type="GO" id="GO:0046872">
    <property type="term" value="F:metal ion binding"/>
    <property type="evidence" value="ECO:0007669"/>
    <property type="project" value="UniProtKB-KW"/>
</dbReference>
<dbReference type="Gene3D" id="3.40.630.10">
    <property type="entry name" value="Zn peptidases"/>
    <property type="match status" value="1"/>
</dbReference>
<evidence type="ECO:0000313" key="12">
    <source>
        <dbReference type="Proteomes" id="UP000050345"/>
    </source>
</evidence>
<reference evidence="11 12" key="1">
    <citation type="submission" date="2015-09" db="EMBL/GenBank/DDBJ databases">
        <title>Genome announcement of multiple Pseudomonas syringae strains.</title>
        <authorList>
            <person name="Thakur S."/>
            <person name="Wang P.W."/>
            <person name="Gong Y."/>
            <person name="Weir B.S."/>
            <person name="Guttman D.S."/>
        </authorList>
    </citation>
    <scope>NUCLEOTIDE SEQUENCE [LARGE SCALE GENOMIC DNA]</scope>
    <source>
        <strain evidence="11 12">ICMP9757</strain>
    </source>
</reference>
<feature type="domain" description="Peptidase M20 dimerisation" evidence="10">
    <location>
        <begin position="171"/>
        <end position="280"/>
    </location>
</feature>
<dbReference type="PANTHER" id="PTHR43808:SF31">
    <property type="entry name" value="N-ACETYL-L-CITRULLINE DEACETYLASE"/>
    <property type="match status" value="1"/>
</dbReference>
<gene>
    <name evidence="11" type="ORF">ALO73_01826</name>
</gene>
<dbReference type="CDD" id="cd03894">
    <property type="entry name" value="M20_ArgE"/>
    <property type="match status" value="1"/>
</dbReference>